<gene>
    <name evidence="2" type="ORF">GEAM_3268</name>
</gene>
<dbReference type="EC" id="1.14.12.17" evidence="2"/>
<name>A0A085G6W4_EWIA3</name>
<evidence type="ECO:0000259" key="1">
    <source>
        <dbReference type="Pfam" id="PF01243"/>
    </source>
</evidence>
<accession>A0A085G6W4</accession>
<dbReference type="eggNOG" id="COG3576">
    <property type="taxonomic scope" value="Bacteria"/>
</dbReference>
<dbReference type="Proteomes" id="UP000028640">
    <property type="component" value="Unassembled WGS sequence"/>
</dbReference>
<dbReference type="SUPFAM" id="SSF50475">
    <property type="entry name" value="FMN-binding split barrel"/>
    <property type="match status" value="1"/>
</dbReference>
<sequence>MSESLVVNDVFHPDERRAQALAQFDIKSAPIRPAMPEQHRTFFAGLPYLLASTIDDEGWPLTTLFTGPPGFVSSPDDTHLRINAPRRQDDPALNAMFSGKEIGILGIDFSNRRRNRANGRIGRMDKNRIEIAIDQSFGNCPKYIQIREIYPVDSTTPPAAREDLAQMDDQARALISRADTLFVASHAYSEKAQGGADVSHRGGQAGFVKIDGNRLWIPDFVGNKFMNTLGNLLAKPKAALLFPDFDTGDILHLQGTTEIVWQPETIKGPEGAQRYWCVDVQRAWRFRQALPWRGRNVEYSPASLGTGQW</sequence>
<evidence type="ECO:0000313" key="3">
    <source>
        <dbReference type="Proteomes" id="UP000028640"/>
    </source>
</evidence>
<dbReference type="AlphaFoldDB" id="A0A085G6W4"/>
<dbReference type="STRING" id="910964.GEAM_3268"/>
<feature type="domain" description="Pyridoxamine 5'-phosphate oxidase N-terminal" evidence="1">
    <location>
        <begin position="167"/>
        <end position="265"/>
    </location>
</feature>
<dbReference type="GO" id="GO:0008941">
    <property type="term" value="F:nitric oxide dioxygenase NAD(P)H activity"/>
    <property type="evidence" value="ECO:0007669"/>
    <property type="project" value="UniProtKB-EC"/>
</dbReference>
<dbReference type="InterPro" id="IPR012349">
    <property type="entry name" value="Split_barrel_FMN-bd"/>
</dbReference>
<dbReference type="EC" id="1.4.3.5" evidence="2"/>
<dbReference type="InterPro" id="IPR011576">
    <property type="entry name" value="Pyridox_Oxase_N"/>
</dbReference>
<dbReference type="PANTHER" id="PTHR42815">
    <property type="entry name" value="FAD-BINDING, PUTATIVE (AFU_ORTHOLOGUE AFUA_6G07600)-RELATED"/>
    <property type="match status" value="1"/>
</dbReference>
<dbReference type="Pfam" id="PF01243">
    <property type="entry name" value="PNPOx_N"/>
    <property type="match status" value="1"/>
</dbReference>
<dbReference type="EMBL" id="JMPJ01000065">
    <property type="protein sequence ID" value="KFC79459.1"/>
    <property type="molecule type" value="Genomic_DNA"/>
</dbReference>
<protein>
    <submittedName>
        <fullName evidence="2">Flavohemoprotein</fullName>
        <ecNumber evidence="2">1.14.12.17</ecNumber>
        <ecNumber evidence="2">1.4.3.5</ecNumber>
    </submittedName>
</protein>
<reference evidence="2 3" key="1">
    <citation type="submission" date="2014-05" db="EMBL/GenBank/DDBJ databases">
        <title>ATOL: Assembling a taxonomically balanced genome-scale reconstruction of the evolutionary history of the Enterobacteriaceae.</title>
        <authorList>
            <person name="Plunkett G.III."/>
            <person name="Neeno-Eckwall E.C."/>
            <person name="Glasner J.D."/>
            <person name="Perna N.T."/>
        </authorList>
    </citation>
    <scope>NUCLEOTIDE SEQUENCE [LARGE SCALE GENOMIC DNA]</scope>
    <source>
        <strain evidence="2 3">ATCC 33852</strain>
    </source>
</reference>
<proteinExistence type="predicted"/>
<dbReference type="PANTHER" id="PTHR42815:SF2">
    <property type="entry name" value="FAD-BINDING, PUTATIVE (AFU_ORTHOLOGUE AFUA_6G07600)-RELATED"/>
    <property type="match status" value="1"/>
</dbReference>
<keyword evidence="3" id="KW-1185">Reference proteome</keyword>
<dbReference type="RefSeq" id="WP_419471237.1">
    <property type="nucleotide sequence ID" value="NZ_JMPJ01000065.1"/>
</dbReference>
<dbReference type="Gene3D" id="2.30.110.10">
    <property type="entry name" value="Electron Transport, Fmn-binding Protein, Chain A"/>
    <property type="match status" value="1"/>
</dbReference>
<dbReference type="GO" id="GO:0004733">
    <property type="term" value="F:pyridoxamine phosphate oxidase activity"/>
    <property type="evidence" value="ECO:0007669"/>
    <property type="project" value="UniProtKB-EC"/>
</dbReference>
<evidence type="ECO:0000313" key="2">
    <source>
        <dbReference type="EMBL" id="KFC79459.1"/>
    </source>
</evidence>
<dbReference type="GeneID" id="78381366"/>
<comment type="caution">
    <text evidence="2">The sequence shown here is derived from an EMBL/GenBank/DDBJ whole genome shotgun (WGS) entry which is preliminary data.</text>
</comment>
<organism evidence="2 3">
    <name type="scientific">Ewingella americana (strain ATCC 33852 / DSM 4580 / CCUG 14506 / JCM 5911 / LMG 7869 / NCTC 12157 / CDC 1468-78)</name>
    <dbReference type="NCBI Taxonomy" id="910964"/>
    <lineage>
        <taxon>Bacteria</taxon>
        <taxon>Pseudomonadati</taxon>
        <taxon>Pseudomonadota</taxon>
        <taxon>Gammaproteobacteria</taxon>
        <taxon>Enterobacterales</taxon>
        <taxon>Yersiniaceae</taxon>
        <taxon>Ewingella</taxon>
    </lineage>
</organism>
<keyword evidence="2" id="KW-0560">Oxidoreductase</keyword>